<accession>A0A699W7N5</accession>
<evidence type="ECO:0000256" key="1">
    <source>
        <dbReference type="SAM" id="MobiDB-lite"/>
    </source>
</evidence>
<reference evidence="2" key="1">
    <citation type="journal article" date="2019" name="Sci. Rep.">
        <title>Draft genome of Tanacetum cinerariifolium, the natural source of mosquito coil.</title>
        <authorList>
            <person name="Yamashiro T."/>
            <person name="Shiraishi A."/>
            <person name="Satake H."/>
            <person name="Nakayama K."/>
        </authorList>
    </citation>
    <scope>NUCLEOTIDE SEQUENCE</scope>
</reference>
<proteinExistence type="predicted"/>
<feature type="non-terminal residue" evidence="2">
    <location>
        <position position="69"/>
    </location>
</feature>
<dbReference type="EMBL" id="BKCJ011531511">
    <property type="protein sequence ID" value="GFD40294.1"/>
    <property type="molecule type" value="Genomic_DNA"/>
</dbReference>
<feature type="compositionally biased region" description="Basic residues" evidence="1">
    <location>
        <begin position="60"/>
        <end position="69"/>
    </location>
</feature>
<comment type="caution">
    <text evidence="2">The sequence shown here is derived from an EMBL/GenBank/DDBJ whole genome shotgun (WGS) entry which is preliminary data.</text>
</comment>
<feature type="region of interest" description="Disordered" evidence="1">
    <location>
        <begin position="25"/>
        <end position="69"/>
    </location>
</feature>
<organism evidence="2">
    <name type="scientific">Tanacetum cinerariifolium</name>
    <name type="common">Dalmatian daisy</name>
    <name type="synonym">Chrysanthemum cinerariifolium</name>
    <dbReference type="NCBI Taxonomy" id="118510"/>
    <lineage>
        <taxon>Eukaryota</taxon>
        <taxon>Viridiplantae</taxon>
        <taxon>Streptophyta</taxon>
        <taxon>Embryophyta</taxon>
        <taxon>Tracheophyta</taxon>
        <taxon>Spermatophyta</taxon>
        <taxon>Magnoliopsida</taxon>
        <taxon>eudicotyledons</taxon>
        <taxon>Gunneridae</taxon>
        <taxon>Pentapetalae</taxon>
        <taxon>asterids</taxon>
        <taxon>campanulids</taxon>
        <taxon>Asterales</taxon>
        <taxon>Asteraceae</taxon>
        <taxon>Asteroideae</taxon>
        <taxon>Anthemideae</taxon>
        <taxon>Anthemidinae</taxon>
        <taxon>Tanacetum</taxon>
    </lineage>
</organism>
<dbReference type="AlphaFoldDB" id="A0A699W7N5"/>
<evidence type="ECO:0000313" key="2">
    <source>
        <dbReference type="EMBL" id="GFD40294.1"/>
    </source>
</evidence>
<name>A0A699W7N5_TANCI</name>
<gene>
    <name evidence="2" type="ORF">Tci_912263</name>
</gene>
<protein>
    <submittedName>
        <fullName evidence="2">Uncharacterized protein</fullName>
    </submittedName>
</protein>
<feature type="compositionally biased region" description="Basic and acidic residues" evidence="1">
    <location>
        <begin position="25"/>
        <end position="38"/>
    </location>
</feature>
<sequence length="69" mass="8182">MFETGSYKSLPEHVAPYEALKEFMERANRDELLTEMDKSRKRRRDDQDSPPPPSYLDLSKRRRHDIGTS</sequence>